<dbReference type="AlphaFoldDB" id="A0A4Y4D4V5"/>
<dbReference type="EMBL" id="BJNW01000012">
    <property type="protein sequence ID" value="GEC99362.1"/>
    <property type="molecule type" value="Genomic_DNA"/>
</dbReference>
<name>A0A4Y4D4V5_KOCVA</name>
<protein>
    <submittedName>
        <fullName evidence="1">Uncharacterized protein</fullName>
    </submittedName>
</protein>
<accession>A0A4Y4D4V5</accession>
<dbReference type="Proteomes" id="UP000315730">
    <property type="component" value="Unassembled WGS sequence"/>
</dbReference>
<organism evidence="1 2">
    <name type="scientific">Kocuria varians</name>
    <name type="common">Micrococcus varians</name>
    <dbReference type="NCBI Taxonomy" id="1272"/>
    <lineage>
        <taxon>Bacteria</taxon>
        <taxon>Bacillati</taxon>
        <taxon>Actinomycetota</taxon>
        <taxon>Actinomycetes</taxon>
        <taxon>Micrococcales</taxon>
        <taxon>Micrococcaceae</taxon>
        <taxon>Kocuria</taxon>
    </lineage>
</organism>
<sequence>MFRSSRQTLGPALRRELWRTVRHQGARRVLRLALLFPPLRWAHGVLRALRIVRGR</sequence>
<keyword evidence="2" id="KW-1185">Reference proteome</keyword>
<comment type="caution">
    <text evidence="1">The sequence shown here is derived from an EMBL/GenBank/DDBJ whole genome shotgun (WGS) entry which is preliminary data.</text>
</comment>
<reference evidence="1 2" key="1">
    <citation type="submission" date="2019-06" db="EMBL/GenBank/DDBJ databases">
        <title>Whole genome shotgun sequence of Kocuria varians NBRC 15358.</title>
        <authorList>
            <person name="Hosoyama A."/>
            <person name="Uohara A."/>
            <person name="Ohji S."/>
            <person name="Ichikawa N."/>
        </authorList>
    </citation>
    <scope>NUCLEOTIDE SEQUENCE [LARGE SCALE GENOMIC DNA]</scope>
    <source>
        <strain evidence="1 2">NBRC 15358</strain>
    </source>
</reference>
<gene>
    <name evidence="1" type="ORF">KVA01_15170</name>
</gene>
<proteinExistence type="predicted"/>
<evidence type="ECO:0000313" key="1">
    <source>
        <dbReference type="EMBL" id="GEC99362.1"/>
    </source>
</evidence>
<dbReference type="STRING" id="1272.GCA_900014985_01514"/>
<dbReference type="RefSeq" id="WP_170221134.1">
    <property type="nucleotide sequence ID" value="NZ_BJNW01000012.1"/>
</dbReference>
<evidence type="ECO:0000313" key="2">
    <source>
        <dbReference type="Proteomes" id="UP000315730"/>
    </source>
</evidence>